<proteinExistence type="predicted"/>
<dbReference type="Proteomes" id="UP000279594">
    <property type="component" value="Chromosome"/>
</dbReference>
<dbReference type="InterPro" id="IPR029063">
    <property type="entry name" value="SAM-dependent_MTases_sf"/>
</dbReference>
<protein>
    <recommendedName>
        <fullName evidence="3">SAM-dependent methyltransferase</fullName>
    </recommendedName>
</protein>
<evidence type="ECO:0000313" key="2">
    <source>
        <dbReference type="Proteomes" id="UP000279594"/>
    </source>
</evidence>
<dbReference type="AlphaFoldDB" id="A0A3G2E9N6"/>
<accession>A0A3G2E9N6</accession>
<organism evidence="1 2">
    <name type="scientific">Janthinobacterium agaricidamnosum</name>
    <dbReference type="NCBI Taxonomy" id="55508"/>
    <lineage>
        <taxon>Bacteria</taxon>
        <taxon>Pseudomonadati</taxon>
        <taxon>Pseudomonadota</taxon>
        <taxon>Betaproteobacteria</taxon>
        <taxon>Burkholderiales</taxon>
        <taxon>Oxalobacteraceae</taxon>
        <taxon>Janthinobacterium</taxon>
    </lineage>
</organism>
<reference evidence="1 2" key="1">
    <citation type="submission" date="2018-10" db="EMBL/GenBank/DDBJ databases">
        <title>Effects of UV and annual dynamics of microbial communities in freshwater RAS systems.</title>
        <authorList>
            <person name="Bekkelund A.K."/>
            <person name="Hansen B.R."/>
            <person name="Stokken H."/>
            <person name="Eriksen B.F."/>
            <person name="Kashulin N.A."/>
        </authorList>
    </citation>
    <scope>NUCLEOTIDE SEQUENCE [LARGE SCALE GENOMIC DNA]</scope>
    <source>
        <strain evidence="1 2">BHSEK</strain>
    </source>
</reference>
<dbReference type="SUPFAM" id="SSF53335">
    <property type="entry name" value="S-adenosyl-L-methionine-dependent methyltransferases"/>
    <property type="match status" value="1"/>
</dbReference>
<gene>
    <name evidence="1" type="ORF">D9M09_12525</name>
</gene>
<dbReference type="EMBL" id="CP033019">
    <property type="protein sequence ID" value="AYM76530.1"/>
    <property type="molecule type" value="Genomic_DNA"/>
</dbReference>
<keyword evidence="2" id="KW-1185">Reference proteome</keyword>
<evidence type="ECO:0008006" key="3">
    <source>
        <dbReference type="Google" id="ProtNLM"/>
    </source>
</evidence>
<evidence type="ECO:0000313" key="1">
    <source>
        <dbReference type="EMBL" id="AYM76530.1"/>
    </source>
</evidence>
<name>A0A3G2E9N6_9BURK</name>
<sequence>MAAVTGKASGTMRFNLFNGWLAQRLLFRRDLERKAVPLLWFRLLWPLVWQKRLLMPLVTRKGIYCFYSDAFVRRVAEIIGERSCLEIAAGDGTLSRFLRQEGIQVRATDNYSWHDRISFPADVERLEAIAAIRKYAPEVVLCSWPPSQNNFEREVFQTASVRIYLVVVSIHHFASGNWSDYASQQSFAMEHRPDLARLLLPPELGCDVLLFRRNGSRAESSRGEHD</sequence>